<feature type="domain" description="THO complex subunit 2 N-terminal" evidence="9">
    <location>
        <begin position="34"/>
        <end position="412"/>
    </location>
</feature>
<feature type="region of interest" description="Disordered" evidence="6">
    <location>
        <begin position="1298"/>
        <end position="1855"/>
    </location>
</feature>
<feature type="compositionally biased region" description="Basic and acidic residues" evidence="6">
    <location>
        <begin position="1555"/>
        <end position="1566"/>
    </location>
</feature>
<evidence type="ECO:0000313" key="11">
    <source>
        <dbReference type="Proteomes" id="UP000077202"/>
    </source>
</evidence>
<dbReference type="InterPro" id="IPR021726">
    <property type="entry name" value="THO_THOC2_N"/>
</dbReference>
<feature type="compositionally biased region" description="Polar residues" evidence="6">
    <location>
        <begin position="1317"/>
        <end position="1326"/>
    </location>
</feature>
<protein>
    <recommendedName>
        <fullName evidence="3">THO complex subunit 2</fullName>
    </recommendedName>
</protein>
<feature type="coiled-coil region" evidence="5">
    <location>
        <begin position="950"/>
        <end position="1012"/>
    </location>
</feature>
<sequence length="1978" mass="221751">MAVLALECKYVTEEYVKEWKSNNSARKLSIEVPPARFVYELCWTVIRGELPQSKCRLALDAVGLTDHAAKEDTSSVLADTIAHMGQELTLPGESRTRLIELAKLLVQIDLVPMRLLQERCEAEFLWEAEMIRIKANELKSKEVRVNTRLLYQQTKFNLLREESEGYAKLLTLLCQRGPDGLTKQTSTAVVSTIKSLIGHFDLDPNRVFDIVLECFELQPDNSAFLELIPLFPKSHTSHILGFKFQYYQRTEVEDPVPTGLYRLAATLIKEDFIDLDSIYAHLLPKDEDALEQYEEISKRRIDEANKIGKINLAATGKDLMEEEKPGDVTIYLYAALDMETEAVAERSKELFTNQKLGLLNGFLVVDDWAHAHILFERLAALNPVAHPQICEGLSRAIEKAIAPYYATVRPGYLSKLNSRGKVHEAGPISVDPKLLTMGSASTASELQKEFFQMLSCIGPYLHRDVLLLQKVCRVLKGYYSSALAVVSSSSNSHDPQDLDRKDAKLALKEARFRVEEALGSCLLPSLQLLPANPAVGIEIWDVMSLLPYEARYRLYGEWEKEDERIPMVLAARQTAKLDTRRILKRLAKENLKQLGRMVAKIAHANPMTVLRTIVHQIEAYKDMIAPVVDAFKYLTQLEYDVLEYVVIERLAQGGREKLKEDGLNVSDWLQSLASFWGHLCKKYPSMELRGLFQYLVNQLKKGEGIELVLLQELIQQMASVEYTENVTEDQLEAMAGGETMRFQATAFGVTRNNKALMKSTNRLRDSLFSKDEPKLAVPLLLLIAQQRTNVVVNANAPYIKLVSEQFDRCHGTLLQYVEFLTSAVSPVSAYAQLIPPLDDLVHKYHIEPEVAFLIYRPVMRLFKPHKGSSTSWPADTYKSLVQVDGSKDSGASKISVDLVLDLGPNRKSLSWSDLLQTVQTILPQKAWQSLSPELYATFWGLTLHDLYVPKKRYETEMAKQRAALKILEENSDSSHAAVAKRKKDKEKIQEILDRLSAEMQKQEQNVTTVHQRLVREKDSWLTSCPDFLKTNMEFLQRCIFPRCVFSMMDAVYCARFVHTLHSLGTPYFNTVNHIDVLICKTLQPMISCCTEYEAGRLGRFLCETLKMAYHWKNEESTYERECGNMPGFAVLYRDPNSARVTFQQFVRCLESSDYMEIRNALTVLTKLSSVFPVTKKSGINLEKRVSKIKSDEREDLKVLAIGVAAALAHRKNSWVSDDDFTMGLLDIRPPSSPAKAAVGATSSGLVNSAAASEPSSTVTVGKSSGNPSVDAAMGTDMPNPPILPPIQAASVPAVVRHENTSAPPVKSEQPRGPSPASKPSTHNSVSEAKPAVVHLTSAPQASTRTSTTAPGRNGPEVAARAASGHVATTGVKVEEPSTKQPAKSVTADAEAARPPRRPSLSGPAGTGSVSSRSAKSESQRDDTTRAAPSSTSVQTSEASRGNENSGSRQRPSSAGTSSVVTNGSAGTTPAKSSSGRGVERSSQERARTSGDASTVRTDSGLKMDLSGIKVSDTKGSTDRERERERSEVQDVVVSQQYRPPSKSPRQEDNSVTTKIVEDSSSKERQGKRTVGSEETVDRLNKRRKSDGIEKTSEVGEPRTSERSDRVEQRPAERPRSVEHDRVGYDDRPFERPGERSDRGKERGGERVDREYRVAERMMERSERERGEEHTGDRFRDRSIEKFTRERSVDRGSDRVMDRNFDRAPDRIRDDRGKDDRGRPRYVDPQPAEPQPHPDDRFPMQNLPPPPPLPPNLVPLTVHPARREEEVDRRGRNPPRQTSSPRREEKNEKRRTEDVNLISIEDPKRRRDEELRDRKREERDLLQLKVEKEKEREKEKAFLAKEEGEGSAALSKRRRLKRDHIPSAELQANFGPSPPPPGVNAQVYEGRERDRKVVARNVYVEEGPYDNKGPGGGVGGGGGGGGRMHGKETKIARREHDQYPHAPSKRSIFLRYLSSYVFLTVKICQEICLISVEETLSVE</sequence>
<evidence type="ECO:0000313" key="10">
    <source>
        <dbReference type="EMBL" id="OAE20150.1"/>
    </source>
</evidence>
<evidence type="ECO:0000259" key="7">
    <source>
        <dbReference type="Pfam" id="PF11262"/>
    </source>
</evidence>
<evidence type="ECO:0000259" key="9">
    <source>
        <dbReference type="Pfam" id="PF16134"/>
    </source>
</evidence>
<dbReference type="GO" id="GO:0000445">
    <property type="term" value="C:THO complex part of transcription export complex"/>
    <property type="evidence" value="ECO:0007669"/>
    <property type="project" value="TreeGrafter"/>
</dbReference>
<dbReference type="PANTHER" id="PTHR21597">
    <property type="entry name" value="THO2 PROTEIN"/>
    <property type="match status" value="1"/>
</dbReference>
<name>A0A176VH08_MARPO</name>
<accession>A0A176VH08</accession>
<feature type="domain" description="THO complex subunit 2 N-terminal" evidence="9">
    <location>
        <begin position="441"/>
        <end position="596"/>
    </location>
</feature>
<evidence type="ECO:0000259" key="8">
    <source>
        <dbReference type="Pfam" id="PF11732"/>
    </source>
</evidence>
<evidence type="ECO:0000256" key="2">
    <source>
        <dbReference type="ARBA" id="ARBA00007857"/>
    </source>
</evidence>
<feature type="compositionally biased region" description="Polar residues" evidence="6">
    <location>
        <begin position="1337"/>
        <end position="1350"/>
    </location>
</feature>
<evidence type="ECO:0000256" key="5">
    <source>
        <dbReference type="SAM" id="Coils"/>
    </source>
</evidence>
<dbReference type="GO" id="GO:0006397">
    <property type="term" value="P:mRNA processing"/>
    <property type="evidence" value="ECO:0007669"/>
    <property type="project" value="InterPro"/>
</dbReference>
<dbReference type="Pfam" id="PF16134">
    <property type="entry name" value="THOC2_N"/>
    <property type="match status" value="2"/>
</dbReference>
<feature type="compositionally biased region" description="Basic and acidic residues" evidence="6">
    <location>
        <begin position="1414"/>
        <end position="1424"/>
    </location>
</feature>
<feature type="compositionally biased region" description="Pro residues" evidence="6">
    <location>
        <begin position="1741"/>
        <end position="1752"/>
    </location>
</feature>
<feature type="compositionally biased region" description="Polar residues" evidence="6">
    <location>
        <begin position="1248"/>
        <end position="1267"/>
    </location>
</feature>
<evidence type="ECO:0000256" key="4">
    <source>
        <dbReference type="ARBA" id="ARBA00023242"/>
    </source>
</evidence>
<comment type="subcellular location">
    <subcellularLocation>
        <location evidence="1">Nucleus</location>
    </subcellularLocation>
</comment>
<keyword evidence="11" id="KW-1185">Reference proteome</keyword>
<dbReference type="EMBL" id="LVLJ01003675">
    <property type="protein sequence ID" value="OAE20150.1"/>
    <property type="molecule type" value="Genomic_DNA"/>
</dbReference>
<dbReference type="InterPro" id="IPR032302">
    <property type="entry name" value="THOC2_N"/>
</dbReference>
<evidence type="ECO:0000256" key="1">
    <source>
        <dbReference type="ARBA" id="ARBA00004123"/>
    </source>
</evidence>
<dbReference type="PANTHER" id="PTHR21597:SF0">
    <property type="entry name" value="THO COMPLEX SUBUNIT 2"/>
    <property type="match status" value="1"/>
</dbReference>
<dbReference type="GO" id="GO:0003729">
    <property type="term" value="F:mRNA binding"/>
    <property type="evidence" value="ECO:0007669"/>
    <property type="project" value="TreeGrafter"/>
</dbReference>
<dbReference type="Proteomes" id="UP000077202">
    <property type="component" value="Unassembled WGS sequence"/>
</dbReference>
<reference evidence="10" key="1">
    <citation type="submission" date="2016-03" db="EMBL/GenBank/DDBJ databases">
        <title>Mechanisms controlling the formation of the plant cell surface in tip-growing cells are functionally conserved among land plants.</title>
        <authorList>
            <person name="Honkanen S."/>
            <person name="Jones V.A."/>
            <person name="Morieri G."/>
            <person name="Champion C."/>
            <person name="Hetherington A.J."/>
            <person name="Kelly S."/>
            <person name="Saint-Marcoux D."/>
            <person name="Proust H."/>
            <person name="Prescott H."/>
            <person name="Dolan L."/>
        </authorList>
    </citation>
    <scope>NUCLEOTIDE SEQUENCE [LARGE SCALE GENOMIC DNA]</scope>
    <source>
        <tissue evidence="10">Whole gametophyte</tissue>
    </source>
</reference>
<organism evidence="10 11">
    <name type="scientific">Marchantia polymorpha subsp. ruderalis</name>
    <dbReference type="NCBI Taxonomy" id="1480154"/>
    <lineage>
        <taxon>Eukaryota</taxon>
        <taxon>Viridiplantae</taxon>
        <taxon>Streptophyta</taxon>
        <taxon>Embryophyta</taxon>
        <taxon>Marchantiophyta</taxon>
        <taxon>Marchantiopsida</taxon>
        <taxon>Marchantiidae</taxon>
        <taxon>Marchantiales</taxon>
        <taxon>Marchantiaceae</taxon>
        <taxon>Marchantia</taxon>
    </lineage>
</organism>
<evidence type="ECO:0000256" key="3">
    <source>
        <dbReference type="ARBA" id="ARBA00019596"/>
    </source>
</evidence>
<feature type="compositionally biased region" description="Basic and acidic residues" evidence="6">
    <location>
        <begin position="1575"/>
        <end position="1721"/>
    </location>
</feature>
<feature type="compositionally biased region" description="Gly residues" evidence="6">
    <location>
        <begin position="1908"/>
        <end position="1922"/>
    </location>
</feature>
<feature type="compositionally biased region" description="Basic and acidic residues" evidence="6">
    <location>
        <begin position="1477"/>
        <end position="1488"/>
    </location>
</feature>
<dbReference type="Pfam" id="PF11732">
    <property type="entry name" value="Thoc2"/>
    <property type="match status" value="1"/>
</dbReference>
<comment type="similarity">
    <text evidence="2">Belongs to the THOC2 family.</text>
</comment>
<feature type="compositionally biased region" description="Basic and acidic residues" evidence="6">
    <location>
        <begin position="1511"/>
        <end position="1528"/>
    </location>
</feature>
<feature type="compositionally biased region" description="Polar residues" evidence="6">
    <location>
        <begin position="1426"/>
        <end position="1475"/>
    </location>
</feature>
<keyword evidence="5" id="KW-0175">Coiled coil</keyword>
<dbReference type="InterPro" id="IPR040007">
    <property type="entry name" value="Tho2"/>
</dbReference>
<dbReference type="Pfam" id="PF11262">
    <property type="entry name" value="Tho2"/>
    <property type="match status" value="1"/>
</dbReference>
<comment type="caution">
    <text evidence="10">The sequence shown here is derived from an EMBL/GenBank/DDBJ whole genome shotgun (WGS) entry which is preliminary data.</text>
</comment>
<feature type="region of interest" description="Disordered" evidence="6">
    <location>
        <begin position="1248"/>
        <end position="1286"/>
    </location>
</feature>
<dbReference type="InterPro" id="IPR021418">
    <property type="entry name" value="THO_THOC2_C"/>
</dbReference>
<gene>
    <name evidence="10" type="ORF">AXG93_3818s1490</name>
</gene>
<feature type="compositionally biased region" description="Basic and acidic residues" evidence="6">
    <location>
        <begin position="1760"/>
        <end position="1770"/>
    </location>
</feature>
<feature type="domain" description="THO complex subunitTHOC2 N-terminal" evidence="8">
    <location>
        <begin position="598"/>
        <end position="673"/>
    </location>
</feature>
<proteinExistence type="inferred from homology"/>
<keyword evidence="4" id="KW-0539">Nucleus</keyword>
<feature type="domain" description="THO complex subunitTHOC2 C-terminal" evidence="7">
    <location>
        <begin position="927"/>
        <end position="1206"/>
    </location>
</feature>
<feature type="compositionally biased region" description="Basic and acidic residues" evidence="6">
    <location>
        <begin position="1800"/>
        <end position="1843"/>
    </location>
</feature>
<feature type="compositionally biased region" description="Basic and acidic residues" evidence="6">
    <location>
        <begin position="1780"/>
        <end position="1793"/>
    </location>
</feature>
<feature type="region of interest" description="Disordered" evidence="6">
    <location>
        <begin position="1903"/>
        <end position="1925"/>
    </location>
</feature>
<dbReference type="GO" id="GO:0006406">
    <property type="term" value="P:mRNA export from nucleus"/>
    <property type="evidence" value="ECO:0007669"/>
    <property type="project" value="InterPro"/>
</dbReference>
<evidence type="ECO:0000256" key="6">
    <source>
        <dbReference type="SAM" id="MobiDB-lite"/>
    </source>
</evidence>